<dbReference type="SMART" id="SM00325">
    <property type="entry name" value="RhoGEF"/>
    <property type="match status" value="1"/>
</dbReference>
<evidence type="ECO:0000259" key="4">
    <source>
        <dbReference type="PROSITE" id="PS50010"/>
    </source>
</evidence>
<feature type="compositionally biased region" description="Low complexity" evidence="3">
    <location>
        <begin position="222"/>
        <end position="233"/>
    </location>
</feature>
<dbReference type="InterPro" id="IPR032675">
    <property type="entry name" value="LRR_dom_sf"/>
</dbReference>
<evidence type="ECO:0000313" key="6">
    <source>
        <dbReference type="Proteomes" id="UP001143981"/>
    </source>
</evidence>
<keyword evidence="1" id="KW-0433">Leucine-rich repeat</keyword>
<dbReference type="SMART" id="SM00369">
    <property type="entry name" value="LRR_TYP"/>
    <property type="match status" value="4"/>
</dbReference>
<feature type="region of interest" description="Disordered" evidence="3">
    <location>
        <begin position="214"/>
        <end position="233"/>
    </location>
</feature>
<evidence type="ECO:0000313" key="5">
    <source>
        <dbReference type="EMBL" id="KAJ1730947.1"/>
    </source>
</evidence>
<organism evidence="5 6">
    <name type="scientific">Coemansia biformis</name>
    <dbReference type="NCBI Taxonomy" id="1286918"/>
    <lineage>
        <taxon>Eukaryota</taxon>
        <taxon>Fungi</taxon>
        <taxon>Fungi incertae sedis</taxon>
        <taxon>Zoopagomycota</taxon>
        <taxon>Kickxellomycotina</taxon>
        <taxon>Kickxellomycetes</taxon>
        <taxon>Kickxellales</taxon>
        <taxon>Kickxellaceae</taxon>
        <taxon>Coemansia</taxon>
    </lineage>
</organism>
<evidence type="ECO:0000256" key="1">
    <source>
        <dbReference type="ARBA" id="ARBA00022614"/>
    </source>
</evidence>
<dbReference type="EMBL" id="JANBOI010000385">
    <property type="protein sequence ID" value="KAJ1730947.1"/>
    <property type="molecule type" value="Genomic_DNA"/>
</dbReference>
<dbReference type="Gene3D" id="3.80.10.10">
    <property type="entry name" value="Ribonuclease Inhibitor"/>
    <property type="match status" value="1"/>
</dbReference>
<name>A0A9W8CZA8_9FUNG</name>
<dbReference type="CDD" id="cd00160">
    <property type="entry name" value="RhoGEF"/>
    <property type="match status" value="1"/>
</dbReference>
<dbReference type="InterPro" id="IPR000219">
    <property type="entry name" value="DH_dom"/>
</dbReference>
<protein>
    <recommendedName>
        <fullName evidence="4">DH domain-containing protein</fullName>
    </recommendedName>
</protein>
<proteinExistence type="predicted"/>
<dbReference type="PANTHER" id="PTHR12673:SF159">
    <property type="entry name" value="LD03170P"/>
    <property type="match status" value="1"/>
</dbReference>
<feature type="region of interest" description="Disordered" evidence="3">
    <location>
        <begin position="294"/>
        <end position="317"/>
    </location>
</feature>
<dbReference type="Pfam" id="PF13855">
    <property type="entry name" value="LRR_8"/>
    <property type="match status" value="1"/>
</dbReference>
<comment type="caution">
    <text evidence="5">The sequence shown here is derived from an EMBL/GenBank/DDBJ whole genome shotgun (WGS) entry which is preliminary data.</text>
</comment>
<dbReference type="PANTHER" id="PTHR12673">
    <property type="entry name" value="FACIOGENITAL DYSPLASIA PROTEIN"/>
    <property type="match status" value="1"/>
</dbReference>
<dbReference type="GO" id="GO:0005085">
    <property type="term" value="F:guanyl-nucleotide exchange factor activity"/>
    <property type="evidence" value="ECO:0007669"/>
    <property type="project" value="InterPro"/>
</dbReference>
<dbReference type="PROSITE" id="PS51450">
    <property type="entry name" value="LRR"/>
    <property type="match status" value="1"/>
</dbReference>
<dbReference type="SMART" id="SM00364">
    <property type="entry name" value="LRR_BAC"/>
    <property type="match status" value="4"/>
</dbReference>
<dbReference type="InterPro" id="IPR035899">
    <property type="entry name" value="DBL_dom_sf"/>
</dbReference>
<dbReference type="SUPFAM" id="SSF48065">
    <property type="entry name" value="DBL homology domain (DH-domain)"/>
    <property type="match status" value="1"/>
</dbReference>
<dbReference type="GO" id="GO:0005737">
    <property type="term" value="C:cytoplasm"/>
    <property type="evidence" value="ECO:0007669"/>
    <property type="project" value="TreeGrafter"/>
</dbReference>
<evidence type="ECO:0000256" key="2">
    <source>
        <dbReference type="ARBA" id="ARBA00022737"/>
    </source>
</evidence>
<dbReference type="OrthoDB" id="660555at2759"/>
<dbReference type="Proteomes" id="UP001143981">
    <property type="component" value="Unassembled WGS sequence"/>
</dbReference>
<feature type="compositionally biased region" description="Basic and acidic residues" evidence="3">
    <location>
        <begin position="172"/>
        <end position="186"/>
    </location>
</feature>
<dbReference type="AlphaFoldDB" id="A0A9W8CZA8"/>
<reference evidence="5" key="1">
    <citation type="submission" date="2022-07" db="EMBL/GenBank/DDBJ databases">
        <title>Phylogenomic reconstructions and comparative analyses of Kickxellomycotina fungi.</title>
        <authorList>
            <person name="Reynolds N.K."/>
            <person name="Stajich J.E."/>
            <person name="Barry K."/>
            <person name="Grigoriev I.V."/>
            <person name="Crous P."/>
            <person name="Smith M.E."/>
        </authorList>
    </citation>
    <scope>NUCLEOTIDE SEQUENCE</scope>
    <source>
        <strain evidence="5">BCRC 34381</strain>
    </source>
</reference>
<keyword evidence="2" id="KW-0677">Repeat</keyword>
<feature type="region of interest" description="Disordered" evidence="3">
    <location>
        <begin position="160"/>
        <end position="186"/>
    </location>
</feature>
<evidence type="ECO:0000256" key="3">
    <source>
        <dbReference type="SAM" id="MobiDB-lite"/>
    </source>
</evidence>
<dbReference type="InterPro" id="IPR003591">
    <property type="entry name" value="Leu-rich_rpt_typical-subtyp"/>
</dbReference>
<keyword evidence="6" id="KW-1185">Reference proteome</keyword>
<dbReference type="Pfam" id="PF00621">
    <property type="entry name" value="RhoGEF"/>
    <property type="match status" value="1"/>
</dbReference>
<dbReference type="InterPro" id="IPR051092">
    <property type="entry name" value="FYVE_RhoGEF_PH"/>
</dbReference>
<dbReference type="Gene3D" id="1.20.900.10">
    <property type="entry name" value="Dbl homology (DH) domain"/>
    <property type="match status" value="1"/>
</dbReference>
<feature type="domain" description="DH" evidence="4">
    <location>
        <begin position="340"/>
        <end position="522"/>
    </location>
</feature>
<sequence>MDKPAAPPRPDASGVPLLPTVPNDIPGNLCVLNLSFNALARLPADLGDSFATLCSLDISGNQLTSLPEDIGRLQSLRELYANRNALASLPNSIGSLHKLEVLGVSDNRLARLPPCLGLLTESLRVLAVDGNPFDGVHQALVGPLVAAPLEDRLRGIRPRERMRKALTGMSGKTDRPKPSDGTRRRDAKEYRLAAIKNLLAASIAGRRGRSESALQTVHMAGSSSTSSTSDNAAAEVATTLVEAGPNSAGAFGRDGMCPSPHGTHGTSANAASAAAPDEASVKCVLWQLRDEWDLDPANGESGRNGHTPSRPRRRTAACASGASAIGRAYHEKASTASSGQRMKILSELLVTEVTYVDTLKNVVGVFLNPMREAKVLSESELREIFSNIEVILAFHNDHFLPAITHAISQPTMAVGSVFLSHSAHFRLYSTYANNHGAGTRSLSAVMSRRAVSSFIQRARRDVTQLGQVSLDGHLLTPVQRLPRYRMLLTDLLSNTLPAHPDHELLFSAAKELDKVIHEVNEKKRAFEQHSLLRRLQERIVGSAAIPLVAPHRAFRCAANFRLQACIESTASGPGGGSIAASRHAGTGYVYRYFLFSDMLLQCSIAANKELRLCRTYGLHARAAPADVTHANELRIVDTGCIIYLKGDADEAQRWAREINNRLEG</sequence>
<feature type="region of interest" description="Disordered" evidence="3">
    <location>
        <begin position="252"/>
        <end position="273"/>
    </location>
</feature>
<dbReference type="InterPro" id="IPR001611">
    <property type="entry name" value="Leu-rich_rpt"/>
</dbReference>
<gene>
    <name evidence="5" type="ORF">LPJ61_002769</name>
</gene>
<dbReference type="SUPFAM" id="SSF52075">
    <property type="entry name" value="Outer arm dynein light chain 1"/>
    <property type="match status" value="1"/>
</dbReference>
<dbReference type="PROSITE" id="PS50010">
    <property type="entry name" value="DH_2"/>
    <property type="match status" value="1"/>
</dbReference>
<accession>A0A9W8CZA8</accession>